<comment type="similarity">
    <text evidence="2">Belongs to the YkuD family.</text>
</comment>
<organism evidence="11 12">
    <name type="scientific">Pelosinus propionicus DSM 13327</name>
    <dbReference type="NCBI Taxonomy" id="1123291"/>
    <lineage>
        <taxon>Bacteria</taxon>
        <taxon>Bacillati</taxon>
        <taxon>Bacillota</taxon>
        <taxon>Negativicutes</taxon>
        <taxon>Selenomonadales</taxon>
        <taxon>Sporomusaceae</taxon>
        <taxon>Pelosinus</taxon>
    </lineage>
</organism>
<evidence type="ECO:0000256" key="7">
    <source>
        <dbReference type="ARBA" id="ARBA00022984"/>
    </source>
</evidence>
<reference evidence="12" key="1">
    <citation type="submission" date="2016-10" db="EMBL/GenBank/DDBJ databases">
        <authorList>
            <person name="Varghese N."/>
            <person name="Submissions S."/>
        </authorList>
    </citation>
    <scope>NUCLEOTIDE SEQUENCE [LARGE SCALE GENOMIC DNA]</scope>
    <source>
        <strain evidence="12">DSM 13327</strain>
    </source>
</reference>
<dbReference type="Pfam" id="PF03734">
    <property type="entry name" value="YkuD"/>
    <property type="match status" value="1"/>
</dbReference>
<evidence type="ECO:0000259" key="10">
    <source>
        <dbReference type="PROSITE" id="PS52029"/>
    </source>
</evidence>
<dbReference type="GO" id="GO:0071972">
    <property type="term" value="F:peptidoglycan L,D-transpeptidase activity"/>
    <property type="evidence" value="ECO:0007669"/>
    <property type="project" value="TreeGrafter"/>
</dbReference>
<dbReference type="InterPro" id="IPR036365">
    <property type="entry name" value="PGBD-like_sf"/>
</dbReference>
<keyword evidence="5" id="KW-0378">Hydrolase</keyword>
<evidence type="ECO:0000256" key="9">
    <source>
        <dbReference type="PROSITE-ProRule" id="PRU01373"/>
    </source>
</evidence>
<dbReference type="OrthoDB" id="9787225at2"/>
<evidence type="ECO:0000256" key="2">
    <source>
        <dbReference type="ARBA" id="ARBA00005992"/>
    </source>
</evidence>
<dbReference type="InterPro" id="IPR050979">
    <property type="entry name" value="LD-transpeptidase"/>
</dbReference>
<dbReference type="AlphaFoldDB" id="A0A1I4JA56"/>
<keyword evidence="12" id="KW-1185">Reference proteome</keyword>
<dbReference type="InterPro" id="IPR036366">
    <property type="entry name" value="PGBDSf"/>
</dbReference>
<keyword evidence="4" id="KW-0808">Transferase</keyword>
<dbReference type="SUPFAM" id="SSF141523">
    <property type="entry name" value="L,D-transpeptidase catalytic domain-like"/>
    <property type="match status" value="1"/>
</dbReference>
<evidence type="ECO:0000313" key="11">
    <source>
        <dbReference type="EMBL" id="SFL63472.1"/>
    </source>
</evidence>
<feature type="active site" description="Proton donor/acceptor" evidence="9">
    <location>
        <position position="170"/>
    </location>
</feature>
<dbReference type="PROSITE" id="PS52029">
    <property type="entry name" value="LD_TPASE"/>
    <property type="match status" value="1"/>
</dbReference>
<dbReference type="Proteomes" id="UP000199520">
    <property type="component" value="Unassembled WGS sequence"/>
</dbReference>
<dbReference type="GO" id="GO:0005576">
    <property type="term" value="C:extracellular region"/>
    <property type="evidence" value="ECO:0007669"/>
    <property type="project" value="TreeGrafter"/>
</dbReference>
<dbReference type="CDD" id="cd16913">
    <property type="entry name" value="YkuD_like"/>
    <property type="match status" value="1"/>
</dbReference>
<evidence type="ECO:0000256" key="1">
    <source>
        <dbReference type="ARBA" id="ARBA00004752"/>
    </source>
</evidence>
<dbReference type="PANTHER" id="PTHR30582">
    <property type="entry name" value="L,D-TRANSPEPTIDASE"/>
    <property type="match status" value="1"/>
</dbReference>
<evidence type="ECO:0000256" key="3">
    <source>
        <dbReference type="ARBA" id="ARBA00022676"/>
    </source>
</evidence>
<dbReference type="Pfam" id="PF01471">
    <property type="entry name" value="PG_binding_1"/>
    <property type="match status" value="1"/>
</dbReference>
<keyword evidence="3" id="KW-0328">Glycosyltransferase</keyword>
<dbReference type="GO" id="GO:0008360">
    <property type="term" value="P:regulation of cell shape"/>
    <property type="evidence" value="ECO:0007669"/>
    <property type="project" value="UniProtKB-UniRule"/>
</dbReference>
<dbReference type="InterPro" id="IPR005490">
    <property type="entry name" value="LD_TPept_cat_dom"/>
</dbReference>
<evidence type="ECO:0000313" key="12">
    <source>
        <dbReference type="Proteomes" id="UP000199520"/>
    </source>
</evidence>
<dbReference type="RefSeq" id="WP_090934944.1">
    <property type="nucleotide sequence ID" value="NZ_FOTS01000011.1"/>
</dbReference>
<feature type="active site" description="Nucleophile" evidence="9">
    <location>
        <position position="186"/>
    </location>
</feature>
<dbReference type="Gene3D" id="2.40.440.10">
    <property type="entry name" value="L,D-transpeptidase catalytic domain-like"/>
    <property type="match status" value="1"/>
</dbReference>
<evidence type="ECO:0000256" key="4">
    <source>
        <dbReference type="ARBA" id="ARBA00022679"/>
    </source>
</evidence>
<comment type="pathway">
    <text evidence="1 9">Cell wall biogenesis; peptidoglycan biosynthesis.</text>
</comment>
<dbReference type="SUPFAM" id="SSF47090">
    <property type="entry name" value="PGBD-like"/>
    <property type="match status" value="1"/>
</dbReference>
<evidence type="ECO:0000256" key="6">
    <source>
        <dbReference type="ARBA" id="ARBA00022960"/>
    </source>
</evidence>
<dbReference type="InterPro" id="IPR038063">
    <property type="entry name" value="Transpep_catalytic_dom"/>
</dbReference>
<evidence type="ECO:0000256" key="8">
    <source>
        <dbReference type="ARBA" id="ARBA00023316"/>
    </source>
</evidence>
<dbReference type="UniPathway" id="UPA00219"/>
<dbReference type="STRING" id="1123291.SAMN04490355_1011114"/>
<dbReference type="GO" id="GO:0016757">
    <property type="term" value="F:glycosyltransferase activity"/>
    <property type="evidence" value="ECO:0007669"/>
    <property type="project" value="UniProtKB-KW"/>
</dbReference>
<dbReference type="InterPro" id="IPR002477">
    <property type="entry name" value="Peptidoglycan-bd-like"/>
</dbReference>
<keyword evidence="11" id="KW-0449">Lipoprotein</keyword>
<feature type="domain" description="L,D-TPase catalytic" evidence="10">
    <location>
        <begin position="103"/>
        <end position="210"/>
    </location>
</feature>
<proteinExistence type="inferred from homology"/>
<dbReference type="GO" id="GO:0071555">
    <property type="term" value="P:cell wall organization"/>
    <property type="evidence" value="ECO:0007669"/>
    <property type="project" value="UniProtKB-UniRule"/>
</dbReference>
<dbReference type="PANTHER" id="PTHR30582:SF24">
    <property type="entry name" value="L,D-TRANSPEPTIDASE ERFK_SRFK-RELATED"/>
    <property type="match status" value="1"/>
</dbReference>
<dbReference type="GO" id="GO:0018104">
    <property type="term" value="P:peptidoglycan-protein cross-linking"/>
    <property type="evidence" value="ECO:0007669"/>
    <property type="project" value="TreeGrafter"/>
</dbReference>
<dbReference type="EMBL" id="FOTS01000011">
    <property type="protein sequence ID" value="SFL63472.1"/>
    <property type="molecule type" value="Genomic_DNA"/>
</dbReference>
<name>A0A1I4JA56_9FIRM</name>
<keyword evidence="7 9" id="KW-0573">Peptidoglycan synthesis</keyword>
<keyword evidence="8 9" id="KW-0961">Cell wall biogenesis/degradation</keyword>
<dbReference type="Gene3D" id="1.10.101.10">
    <property type="entry name" value="PGBD-like superfamily/PGBD"/>
    <property type="match status" value="1"/>
</dbReference>
<accession>A0A1I4JA56</accession>
<keyword evidence="6 9" id="KW-0133">Cell shape</keyword>
<sequence length="211" mass="23612">MNVRTLYLSHRLASIAFEEESEHPLIGEIQQLLLHKNLYEGPIHHKYDTETIRGITLFQEKENLPATGIVDPITYCRLHQAITTSITTLTPAAKRADFSLSRANILITTSSRQLTLFNGNTPIHQYSVGIGKLTTPTPLGNYAISLKVMNPGGVLGTRWLGLNYDSYGIHGTNRPWLIGTMVSNGCIRMHNQNVEQLYPLVKMGTPVYIRN</sequence>
<evidence type="ECO:0000256" key="5">
    <source>
        <dbReference type="ARBA" id="ARBA00022801"/>
    </source>
</evidence>
<protein>
    <submittedName>
        <fullName evidence="11">Lipoprotein-anchoring transpeptidase ErfK/SrfK</fullName>
    </submittedName>
</protein>
<gene>
    <name evidence="11" type="ORF">SAMN04490355_1011114</name>
</gene>